<feature type="signal peptide" evidence="9">
    <location>
        <begin position="1"/>
        <end position="18"/>
    </location>
</feature>
<feature type="domain" description="Histidine kinase" evidence="10">
    <location>
        <begin position="825"/>
        <end position="1043"/>
    </location>
</feature>
<dbReference type="InterPro" id="IPR013783">
    <property type="entry name" value="Ig-like_fold"/>
</dbReference>
<proteinExistence type="predicted"/>
<dbReference type="Pfam" id="PF00512">
    <property type="entry name" value="HisKA"/>
    <property type="match status" value="1"/>
</dbReference>
<evidence type="ECO:0000256" key="9">
    <source>
        <dbReference type="SAM" id="SignalP"/>
    </source>
</evidence>
<dbReference type="Gene3D" id="3.30.565.10">
    <property type="entry name" value="Histidine kinase-like ATPase, C-terminal domain"/>
    <property type="match status" value="1"/>
</dbReference>
<evidence type="ECO:0000313" key="12">
    <source>
        <dbReference type="EMBL" id="KAF1684752.1"/>
    </source>
</evidence>
<dbReference type="InterPro" id="IPR005467">
    <property type="entry name" value="His_kinase_dom"/>
</dbReference>
<dbReference type="InterPro" id="IPR036890">
    <property type="entry name" value="HATPase_C_sf"/>
</dbReference>
<dbReference type="FunFam" id="3.30.565.10:FF:000010">
    <property type="entry name" value="Sensor histidine kinase RcsC"/>
    <property type="match status" value="1"/>
</dbReference>
<accession>A0A7V8GK63</accession>
<evidence type="ECO:0000256" key="3">
    <source>
        <dbReference type="ARBA" id="ARBA00022553"/>
    </source>
</evidence>
<dbReference type="SUPFAM" id="SSF63829">
    <property type="entry name" value="Calcium-dependent phosphotriesterase"/>
    <property type="match status" value="3"/>
</dbReference>
<dbReference type="SUPFAM" id="SSF55874">
    <property type="entry name" value="ATPase domain of HSP90 chaperone/DNA topoisomerase II/histidine kinase"/>
    <property type="match status" value="1"/>
</dbReference>
<evidence type="ECO:0000256" key="7">
    <source>
        <dbReference type="PROSITE-ProRule" id="PRU00169"/>
    </source>
</evidence>
<dbReference type="GO" id="GO:0000155">
    <property type="term" value="F:phosphorelay sensor kinase activity"/>
    <property type="evidence" value="ECO:0007669"/>
    <property type="project" value="InterPro"/>
</dbReference>
<dbReference type="PROSITE" id="PS50110">
    <property type="entry name" value="RESPONSE_REGULATORY"/>
    <property type="match status" value="1"/>
</dbReference>
<dbReference type="Gene3D" id="3.40.50.2300">
    <property type="match status" value="1"/>
</dbReference>
<dbReference type="Pfam" id="PF00072">
    <property type="entry name" value="Response_reg"/>
    <property type="match status" value="1"/>
</dbReference>
<dbReference type="SUPFAM" id="SSF47384">
    <property type="entry name" value="Homodimeric domain of signal transducing histidine kinase"/>
    <property type="match status" value="1"/>
</dbReference>
<feature type="transmembrane region" description="Helical" evidence="8">
    <location>
        <begin position="772"/>
        <end position="792"/>
    </location>
</feature>
<dbReference type="Pfam" id="PF07495">
    <property type="entry name" value="Y_Y_Y"/>
    <property type="match status" value="1"/>
</dbReference>
<keyword evidence="8" id="KW-1133">Transmembrane helix</keyword>
<reference evidence="12 13" key="1">
    <citation type="submission" date="2017-10" db="EMBL/GenBank/DDBJ databases">
        <title>Whole genome sequencing of Pseudoxanthomonas broegbernensis DSM 12573(T).</title>
        <authorList>
            <person name="Kumar S."/>
            <person name="Bansal K."/>
            <person name="Kaur A."/>
            <person name="Patil P."/>
            <person name="Sharma S."/>
            <person name="Patil P.B."/>
        </authorList>
    </citation>
    <scope>NUCLEOTIDE SEQUENCE [LARGE SCALE GENOMIC DNA]</scope>
    <source>
        <strain evidence="12 13">DSM 12573</strain>
    </source>
</reference>
<evidence type="ECO:0000259" key="11">
    <source>
        <dbReference type="PROSITE" id="PS50110"/>
    </source>
</evidence>
<dbReference type="Gene3D" id="2.60.40.10">
    <property type="entry name" value="Immunoglobulins"/>
    <property type="match status" value="1"/>
</dbReference>
<dbReference type="InterPro" id="IPR004358">
    <property type="entry name" value="Sig_transdc_His_kin-like_C"/>
</dbReference>
<dbReference type="SUPFAM" id="SSF52172">
    <property type="entry name" value="CheY-like"/>
    <property type="match status" value="1"/>
</dbReference>
<protein>
    <recommendedName>
        <fullName evidence="2">histidine kinase</fullName>
        <ecNumber evidence="2">2.7.13.3</ecNumber>
    </recommendedName>
</protein>
<dbReference type="EMBL" id="MWIP01000023">
    <property type="protein sequence ID" value="KAF1684752.1"/>
    <property type="molecule type" value="Genomic_DNA"/>
</dbReference>
<keyword evidence="6" id="KW-0902">Two-component regulatory system</keyword>
<dbReference type="EC" id="2.7.13.3" evidence="2"/>
<keyword evidence="13" id="KW-1185">Reference proteome</keyword>
<evidence type="ECO:0000313" key="13">
    <source>
        <dbReference type="Proteomes" id="UP000462066"/>
    </source>
</evidence>
<dbReference type="AlphaFoldDB" id="A0A7V8GK63"/>
<keyword evidence="8" id="KW-0812">Transmembrane</keyword>
<evidence type="ECO:0000256" key="6">
    <source>
        <dbReference type="ARBA" id="ARBA00023012"/>
    </source>
</evidence>
<dbReference type="SMART" id="SM00448">
    <property type="entry name" value="REC"/>
    <property type="match status" value="1"/>
</dbReference>
<dbReference type="PRINTS" id="PR00344">
    <property type="entry name" value="BCTRLSENSOR"/>
</dbReference>
<keyword evidence="3 7" id="KW-0597">Phosphoprotein</keyword>
<dbReference type="SMART" id="SM00388">
    <property type="entry name" value="HisKA"/>
    <property type="match status" value="1"/>
</dbReference>
<keyword evidence="5 12" id="KW-0418">Kinase</keyword>
<dbReference type="Pfam" id="PF02518">
    <property type="entry name" value="HATPase_c"/>
    <property type="match status" value="1"/>
</dbReference>
<evidence type="ECO:0000256" key="5">
    <source>
        <dbReference type="ARBA" id="ARBA00022777"/>
    </source>
</evidence>
<name>A0A7V8GK63_9GAMM</name>
<dbReference type="PANTHER" id="PTHR43047">
    <property type="entry name" value="TWO-COMPONENT HISTIDINE PROTEIN KINASE"/>
    <property type="match status" value="1"/>
</dbReference>
<feature type="modified residue" description="4-aspartylphosphate" evidence="7">
    <location>
        <position position="1111"/>
    </location>
</feature>
<dbReference type="InterPro" id="IPR003594">
    <property type="entry name" value="HATPase_dom"/>
</dbReference>
<dbReference type="Pfam" id="PF07494">
    <property type="entry name" value="Reg_prop"/>
    <property type="match status" value="1"/>
</dbReference>
<dbReference type="InterPro" id="IPR036097">
    <property type="entry name" value="HisK_dim/P_sf"/>
</dbReference>
<dbReference type="Gene3D" id="2.130.10.10">
    <property type="entry name" value="YVTN repeat-like/Quinoprotein amine dehydrogenase"/>
    <property type="match status" value="3"/>
</dbReference>
<feature type="chain" id="PRO_5031003700" description="histidine kinase" evidence="9">
    <location>
        <begin position="19"/>
        <end position="1182"/>
    </location>
</feature>
<feature type="domain" description="Response regulatory" evidence="11">
    <location>
        <begin position="1062"/>
        <end position="1176"/>
    </location>
</feature>
<dbReference type="CDD" id="cd16922">
    <property type="entry name" value="HATPase_EvgS-ArcB-TorS-like"/>
    <property type="match status" value="1"/>
</dbReference>
<evidence type="ECO:0000256" key="1">
    <source>
        <dbReference type="ARBA" id="ARBA00000085"/>
    </source>
</evidence>
<dbReference type="InterPro" id="IPR015943">
    <property type="entry name" value="WD40/YVTN_repeat-like_dom_sf"/>
</dbReference>
<dbReference type="InterPro" id="IPR003661">
    <property type="entry name" value="HisK_dim/P_dom"/>
</dbReference>
<dbReference type="CDD" id="cd00082">
    <property type="entry name" value="HisKA"/>
    <property type="match status" value="1"/>
</dbReference>
<keyword evidence="8" id="KW-0472">Membrane</keyword>
<dbReference type="PANTHER" id="PTHR43047:SF72">
    <property type="entry name" value="OSMOSENSING HISTIDINE PROTEIN KINASE SLN1"/>
    <property type="match status" value="1"/>
</dbReference>
<dbReference type="Proteomes" id="UP000462066">
    <property type="component" value="Unassembled WGS sequence"/>
</dbReference>
<dbReference type="InterPro" id="IPR011006">
    <property type="entry name" value="CheY-like_superfamily"/>
</dbReference>
<dbReference type="SMART" id="SM00387">
    <property type="entry name" value="HATPase_c"/>
    <property type="match status" value="1"/>
</dbReference>
<organism evidence="12 13">
    <name type="scientific">Pseudoxanthomonas broegbernensis</name>
    <dbReference type="NCBI Taxonomy" id="83619"/>
    <lineage>
        <taxon>Bacteria</taxon>
        <taxon>Pseudomonadati</taxon>
        <taxon>Pseudomonadota</taxon>
        <taxon>Gammaproteobacteria</taxon>
        <taxon>Lysobacterales</taxon>
        <taxon>Lysobacteraceae</taxon>
        <taxon>Pseudoxanthomonas</taxon>
    </lineage>
</organism>
<evidence type="ECO:0000256" key="4">
    <source>
        <dbReference type="ARBA" id="ARBA00022679"/>
    </source>
</evidence>
<dbReference type="FunFam" id="1.10.287.130:FF:000028">
    <property type="entry name" value="Hybrid signal transduction histidine kinase"/>
    <property type="match status" value="1"/>
</dbReference>
<dbReference type="Gene3D" id="1.10.287.130">
    <property type="match status" value="1"/>
</dbReference>
<dbReference type="GO" id="GO:0005886">
    <property type="term" value="C:plasma membrane"/>
    <property type="evidence" value="ECO:0007669"/>
    <property type="project" value="TreeGrafter"/>
</dbReference>
<dbReference type="InterPro" id="IPR001789">
    <property type="entry name" value="Sig_transdc_resp-reg_receiver"/>
</dbReference>
<keyword evidence="4" id="KW-0808">Transferase</keyword>
<dbReference type="InterPro" id="IPR011123">
    <property type="entry name" value="Y_Y_Y"/>
</dbReference>
<comment type="catalytic activity">
    <reaction evidence="1">
        <text>ATP + protein L-histidine = ADP + protein N-phospho-L-histidine.</text>
        <dbReference type="EC" id="2.7.13.3"/>
    </reaction>
</comment>
<sequence length="1182" mass="128368">MRRWLCVWFVLASFGVHAAVPEMPRFRVLGPGDGLPATTVTCLARDRDGYLWAATWDGLARYDGIGLRVWRHDPDDPASLPGNVLQALYVDGRDRVWVASESGGVSVMESGRTAFRHFRKADHPAMESDDVFAVAGYGDDVWFGTYGGGLYRIGADERVERLRAGVADVDAAMDKAILALAFDPAGNALVATLRGLVRRDGGDGRMLRVPLPGPHPWAPVVSLWRDDASTWVGTPRGLFRLHDGGTWDAPDWAADFAARRAVTAMSEDGRGGHWIATRDGLWHAPAGGAPEPVLHESKALGINNIVQALLYQDDGGLWVTLPSRGLGYLRADWRRTAVLGEAQGLRGGLYRGIARARKGGVWLAGSTGILEHLDTASGKAVQRPELPPLRERSRLRAVLEDRYGQVWLGQQDALTRIDARGQVREWQVEDGEDAIPRNGTLDWLLESPDGSLWLGSGAAGLQRRDLRSGKVLEMLRPGQTPGLAKADFSAMGIGPDGMPWIAEDRRLLRWDPANRAFVALPGMVPADVPVLAFAFDGRHRLWLQSLAGLELWVWTDDAWTRMARLGPAEGIPATEATGLVVDARHRAWLATRRGLFRVEPPDHGRAASVRGFGVREGLPSQEFAERALVLDATGVLVASTGDGSLLLLDTRMHDPVRPVPRVMVDAVRVRRGERLLELPASGGFELEPGDSEMRVSTRLLVFDDPDSNRYRSRLLGFDTDWYEGPGGERVFSRLPPGAYRLQLQASGGADQPWSPVHELAFRVSPPWWRSGWGLLALAVVAALLLGGAALVYRSRLRRRNQWQLAVHKQELAEQASQAKSRFLATLGHEIRTPMTGVLGMSELLLDSRLEPRERGYVESIRRAGEHLLRLVNDALDMARIEAGKLELDDQPFELRALVGEVAALMAPGAEQRGLAFHVRIAEDAPHGLRGDPVRVCQILLNLVGNAIKFTDHGEVVLGVAAGAGGGVVFAVRDTGPGLNEEQKERLFRRFEQADGARTSARYGGSGLGLAICQELAAAMNGRVEVDSMLGRGTVFRVELPLPEAEVVATVPRTADRGTRHLDLLLVEDDPDVAEVVASLLRAQGHRVAHAPHGLAALGNVAVARFDLALLDLDLPGMDGLALARQLRAQGFAPPLLAVTARADVDAEQQARAAGFDGFLRKPVTGQMLAAAIDAVLPEVVAG</sequence>
<gene>
    <name evidence="12" type="ORF">B1992_14400</name>
</gene>
<dbReference type="GO" id="GO:0009927">
    <property type="term" value="F:histidine phosphotransfer kinase activity"/>
    <property type="evidence" value="ECO:0007669"/>
    <property type="project" value="TreeGrafter"/>
</dbReference>
<evidence type="ECO:0000259" key="10">
    <source>
        <dbReference type="PROSITE" id="PS50109"/>
    </source>
</evidence>
<dbReference type="PROSITE" id="PS50109">
    <property type="entry name" value="HIS_KIN"/>
    <property type="match status" value="1"/>
</dbReference>
<evidence type="ECO:0000256" key="8">
    <source>
        <dbReference type="SAM" id="Phobius"/>
    </source>
</evidence>
<dbReference type="CDD" id="cd17546">
    <property type="entry name" value="REC_hyHK_CKI1_RcsC-like"/>
    <property type="match status" value="1"/>
</dbReference>
<evidence type="ECO:0000256" key="2">
    <source>
        <dbReference type="ARBA" id="ARBA00012438"/>
    </source>
</evidence>
<comment type="caution">
    <text evidence="12">The sequence shown here is derived from an EMBL/GenBank/DDBJ whole genome shotgun (WGS) entry which is preliminary data.</text>
</comment>
<dbReference type="InterPro" id="IPR011110">
    <property type="entry name" value="Reg_prop"/>
</dbReference>
<keyword evidence="9" id="KW-0732">Signal</keyword>